<evidence type="ECO:0000259" key="1">
    <source>
        <dbReference type="SMART" id="SM00458"/>
    </source>
</evidence>
<gene>
    <name evidence="2" type="ORF">PPSIR1_39630</name>
</gene>
<dbReference type="CDD" id="cd00161">
    <property type="entry name" value="beta-trefoil_Ricin-like"/>
    <property type="match status" value="1"/>
</dbReference>
<dbReference type="SUPFAM" id="SSF50405">
    <property type="entry name" value="Actin-crosslinking proteins"/>
    <property type="match status" value="1"/>
</dbReference>
<comment type="caution">
    <text evidence="2">The sequence shown here is derived from an EMBL/GenBank/DDBJ whole genome shotgun (WGS) entry which is preliminary data.</text>
</comment>
<dbReference type="EMBL" id="ABCS01000003">
    <property type="protein sequence ID" value="EDM81435.1"/>
    <property type="molecule type" value="Genomic_DNA"/>
</dbReference>
<dbReference type="GO" id="GO:0015629">
    <property type="term" value="C:actin cytoskeleton"/>
    <property type="evidence" value="ECO:0007669"/>
    <property type="project" value="TreeGrafter"/>
</dbReference>
<dbReference type="STRING" id="391625.PPSIR1_39630"/>
<dbReference type="CDD" id="cd00257">
    <property type="entry name" value="beta-trefoil_FSCN-like"/>
    <property type="match status" value="1"/>
</dbReference>
<dbReference type="GO" id="GO:0030041">
    <property type="term" value="P:actin filament polymerization"/>
    <property type="evidence" value="ECO:0007669"/>
    <property type="project" value="TreeGrafter"/>
</dbReference>
<dbReference type="InterPro" id="IPR008999">
    <property type="entry name" value="Actin-crosslinking"/>
</dbReference>
<dbReference type="InterPro" id="IPR052883">
    <property type="entry name" value="Hisactophilin"/>
</dbReference>
<dbReference type="PANTHER" id="PTHR33351">
    <property type="entry name" value="HISACTOPHILIN-1-RELATED"/>
    <property type="match status" value="1"/>
</dbReference>
<keyword evidence="3" id="KW-1185">Reference proteome</keyword>
<dbReference type="Proteomes" id="UP000005801">
    <property type="component" value="Unassembled WGS sequence"/>
</dbReference>
<dbReference type="PANTHER" id="PTHR33351:SF1">
    <property type="entry name" value="IG-LIKE DOMAIN-CONTAINING PROTEIN-RELATED"/>
    <property type="match status" value="1"/>
</dbReference>
<reference evidence="2 3" key="1">
    <citation type="submission" date="2007-06" db="EMBL/GenBank/DDBJ databases">
        <authorList>
            <person name="Shimkets L."/>
            <person name="Ferriera S."/>
            <person name="Johnson J."/>
            <person name="Kravitz S."/>
            <person name="Beeson K."/>
            <person name="Sutton G."/>
            <person name="Rogers Y.-H."/>
            <person name="Friedman R."/>
            <person name="Frazier M."/>
            <person name="Venter J.C."/>
        </authorList>
    </citation>
    <scope>NUCLEOTIDE SEQUENCE [LARGE SCALE GENOMIC DNA]</scope>
    <source>
        <strain evidence="2 3">SIR-1</strain>
    </source>
</reference>
<proteinExistence type="predicted"/>
<dbReference type="InterPro" id="IPR035992">
    <property type="entry name" value="Ricin_B-like_lectins"/>
</dbReference>
<feature type="domain" description="Ricin B lectin" evidence="1">
    <location>
        <begin position="17"/>
        <end position="140"/>
    </location>
</feature>
<dbReference type="Pfam" id="PF14200">
    <property type="entry name" value="RicinB_lectin_2"/>
    <property type="match status" value="1"/>
</dbReference>
<dbReference type="AlphaFoldDB" id="A6FY56"/>
<dbReference type="Gene3D" id="2.80.10.50">
    <property type="match status" value="3"/>
</dbReference>
<dbReference type="PROSITE" id="PS50231">
    <property type="entry name" value="RICIN_B_LECTIN"/>
    <property type="match status" value="1"/>
</dbReference>
<name>A6FY56_9BACT</name>
<organism evidence="2 3">
    <name type="scientific">Plesiocystis pacifica SIR-1</name>
    <dbReference type="NCBI Taxonomy" id="391625"/>
    <lineage>
        <taxon>Bacteria</taxon>
        <taxon>Pseudomonadati</taxon>
        <taxon>Myxococcota</taxon>
        <taxon>Polyangia</taxon>
        <taxon>Nannocystales</taxon>
        <taxon>Nannocystaceae</taxon>
        <taxon>Plesiocystis</taxon>
    </lineage>
</organism>
<protein>
    <submittedName>
        <fullName evidence="2">Alpha-glucosidase</fullName>
    </submittedName>
</protein>
<evidence type="ECO:0000313" key="3">
    <source>
        <dbReference type="Proteomes" id="UP000005801"/>
    </source>
</evidence>
<sequence>MARSLGAMAAITLHPQQHIVITERGTGRVLTGLDKGQPAQLREWTGAPNQQWVIENIEGRLRNVGTQLCLDVSGASKDDRAAVICWDDNGGANQRWRLQTLEGGGSRLLAGHTGKALTPAGGELVQDHWTGAANQRWEVGAVVHDNQRVAFRSHHGKVLSANPSGALSNLVTHVKSWEHFTLDRIGGAEDRALSYGDQVSLRSHHGAYLSAQPDGGLVADRSAVDSWERFTLTRTNGDASPGPIRMDHVIALRSHHGKWVMGHSDGTVNAQAPSPRSWEHWRPLPIDGFPLRFEHVSWASAHEAMLVYVFYAHCVRPAVGIEVDVANFFSDVGVYIAKFGASVAFEGAPKPGLLLAAAGGAIAGGAEIAKWIDSDRDQDDLFVRRGGKRIWPSGEDYEGMKGGDARDLDLQVEFTGSVDIELMDYDSGSADDVLGVLRVKAEGLELVNGGSQPFTAFVGSKAEDSLYELVYVVARA</sequence>
<dbReference type="SMART" id="SM00458">
    <property type="entry name" value="RICIN"/>
    <property type="match status" value="1"/>
</dbReference>
<dbReference type="SUPFAM" id="SSF50370">
    <property type="entry name" value="Ricin B-like lectins"/>
    <property type="match status" value="1"/>
</dbReference>
<dbReference type="InterPro" id="IPR000772">
    <property type="entry name" value="Ricin_B_lectin"/>
</dbReference>
<dbReference type="GO" id="GO:0051015">
    <property type="term" value="F:actin filament binding"/>
    <property type="evidence" value="ECO:0007669"/>
    <property type="project" value="TreeGrafter"/>
</dbReference>
<dbReference type="eggNOG" id="COG3507">
    <property type="taxonomic scope" value="Bacteria"/>
</dbReference>
<accession>A6FY56</accession>
<evidence type="ECO:0000313" key="2">
    <source>
        <dbReference type="EMBL" id="EDM81435.1"/>
    </source>
</evidence>